<keyword evidence="6 9" id="KW-0472">Membrane</keyword>
<dbReference type="Proteomes" id="UP000031668">
    <property type="component" value="Unassembled WGS sequence"/>
</dbReference>
<evidence type="ECO:0000256" key="2">
    <source>
        <dbReference type="ARBA" id="ARBA00005748"/>
    </source>
</evidence>
<proteinExistence type="inferred from homology"/>
<accession>A0A0C2N1Y0</accession>
<comment type="caution">
    <text evidence="10">The sequence shown here is derived from an EMBL/GenBank/DDBJ whole genome shotgun (WGS) entry which is preliminary data.</text>
</comment>
<keyword evidence="4" id="KW-0732">Signal</keyword>
<dbReference type="OrthoDB" id="6022537at2759"/>
<evidence type="ECO:0000313" key="11">
    <source>
        <dbReference type="Proteomes" id="UP000031668"/>
    </source>
</evidence>
<evidence type="ECO:0000256" key="4">
    <source>
        <dbReference type="ARBA" id="ARBA00022729"/>
    </source>
</evidence>
<dbReference type="InterPro" id="IPR019358">
    <property type="entry name" value="NEMP_fam"/>
</dbReference>
<gene>
    <name evidence="10" type="ORF">RF11_00169</name>
</gene>
<dbReference type="PANTHER" id="PTHR13598:SF1">
    <property type="entry name" value="AT07567P-RELATED"/>
    <property type="match status" value="1"/>
</dbReference>
<dbReference type="AlphaFoldDB" id="A0A0C2N1Y0"/>
<dbReference type="PANTHER" id="PTHR13598">
    <property type="entry name" value="AT07567P-RELATED"/>
    <property type="match status" value="1"/>
</dbReference>
<feature type="region of interest" description="Disordered" evidence="8">
    <location>
        <begin position="137"/>
        <end position="172"/>
    </location>
</feature>
<keyword evidence="7" id="KW-0539">Nucleus</keyword>
<comment type="similarity">
    <text evidence="2">Belongs to the NEMP family.</text>
</comment>
<name>A0A0C2N1Y0_THEKT</name>
<evidence type="ECO:0000256" key="7">
    <source>
        <dbReference type="ARBA" id="ARBA00023242"/>
    </source>
</evidence>
<keyword evidence="3 9" id="KW-0812">Transmembrane</keyword>
<evidence type="ECO:0000256" key="6">
    <source>
        <dbReference type="ARBA" id="ARBA00023136"/>
    </source>
</evidence>
<dbReference type="GO" id="GO:0005637">
    <property type="term" value="C:nuclear inner membrane"/>
    <property type="evidence" value="ECO:0007669"/>
    <property type="project" value="UniProtKB-SubCell"/>
</dbReference>
<evidence type="ECO:0000256" key="3">
    <source>
        <dbReference type="ARBA" id="ARBA00022692"/>
    </source>
</evidence>
<organism evidence="10 11">
    <name type="scientific">Thelohanellus kitauei</name>
    <name type="common">Myxosporean</name>
    <dbReference type="NCBI Taxonomy" id="669202"/>
    <lineage>
        <taxon>Eukaryota</taxon>
        <taxon>Metazoa</taxon>
        <taxon>Cnidaria</taxon>
        <taxon>Myxozoa</taxon>
        <taxon>Myxosporea</taxon>
        <taxon>Bivalvulida</taxon>
        <taxon>Platysporina</taxon>
        <taxon>Myxobolidae</taxon>
        <taxon>Thelohanellus</taxon>
    </lineage>
</organism>
<comment type="subcellular location">
    <subcellularLocation>
        <location evidence="1">Nucleus inner membrane</location>
        <topology evidence="1">Multi-pass membrane protein</topology>
        <orientation evidence="1">Nucleoplasmic side</orientation>
    </subcellularLocation>
</comment>
<feature type="compositionally biased region" description="Polar residues" evidence="8">
    <location>
        <begin position="150"/>
        <end position="166"/>
    </location>
</feature>
<feature type="transmembrane region" description="Helical" evidence="9">
    <location>
        <begin position="31"/>
        <end position="56"/>
    </location>
</feature>
<protein>
    <submittedName>
        <fullName evidence="10">Transmembrane protein 194A</fullName>
    </submittedName>
</protein>
<dbReference type="Pfam" id="PF10225">
    <property type="entry name" value="NEMP"/>
    <property type="match status" value="1"/>
</dbReference>
<reference evidence="10 11" key="1">
    <citation type="journal article" date="2014" name="Genome Biol. Evol.">
        <title>The genome of the myxosporean Thelohanellus kitauei shows adaptations to nutrient acquisition within its fish host.</title>
        <authorList>
            <person name="Yang Y."/>
            <person name="Xiong J."/>
            <person name="Zhou Z."/>
            <person name="Huo F."/>
            <person name="Miao W."/>
            <person name="Ran C."/>
            <person name="Liu Y."/>
            <person name="Zhang J."/>
            <person name="Feng J."/>
            <person name="Wang M."/>
            <person name="Wang M."/>
            <person name="Wang L."/>
            <person name="Yao B."/>
        </authorList>
    </citation>
    <scope>NUCLEOTIDE SEQUENCE [LARGE SCALE GENOMIC DNA]</scope>
    <source>
        <strain evidence="10">Wuqing</strain>
    </source>
</reference>
<evidence type="ECO:0000313" key="10">
    <source>
        <dbReference type="EMBL" id="KII70385.1"/>
    </source>
</evidence>
<evidence type="ECO:0000256" key="9">
    <source>
        <dbReference type="SAM" id="Phobius"/>
    </source>
</evidence>
<keyword evidence="5 9" id="KW-1133">Transmembrane helix</keyword>
<evidence type="ECO:0000256" key="1">
    <source>
        <dbReference type="ARBA" id="ARBA00004575"/>
    </source>
</evidence>
<evidence type="ECO:0000256" key="5">
    <source>
        <dbReference type="ARBA" id="ARBA00022989"/>
    </source>
</evidence>
<keyword evidence="11" id="KW-1185">Reference proteome</keyword>
<dbReference type="EMBL" id="JWZT01002083">
    <property type="protein sequence ID" value="KII70385.1"/>
    <property type="molecule type" value="Genomic_DNA"/>
</dbReference>
<evidence type="ECO:0000256" key="8">
    <source>
        <dbReference type="SAM" id="MobiDB-lite"/>
    </source>
</evidence>
<sequence length="172" mass="19912">MSGLFTSAVIYYKGPISHPKLLNICQWSTQLVAIALIFFSARAMVGSVLLVLFVLLSEYLAFSQKFCFRAPELKFVSREEYEQEKKVATKKELENLRNWLNSDTKRAAYYLNRSKNQDRIKEFMNGSDHITLEEAMEHEKEYGEIESETSECSNQSEMADNFSILTDDSEYN</sequence>